<keyword evidence="2" id="KW-0378">Hydrolase</keyword>
<dbReference type="Proteomes" id="UP000198625">
    <property type="component" value="Unassembled WGS sequence"/>
</dbReference>
<feature type="binding site" evidence="3">
    <location>
        <position position="8"/>
    </location>
    <ligand>
        <name>a divalent metal cation</name>
        <dbReference type="ChEBI" id="CHEBI:60240"/>
        <label>1</label>
    </ligand>
</feature>
<dbReference type="CDD" id="cd01310">
    <property type="entry name" value="TatD_DNAse"/>
    <property type="match status" value="1"/>
</dbReference>
<evidence type="ECO:0000256" key="2">
    <source>
        <dbReference type="ARBA" id="ARBA00022801"/>
    </source>
</evidence>
<dbReference type="PANTHER" id="PTHR46124">
    <property type="entry name" value="D-AMINOACYL-TRNA DEACYLASE"/>
    <property type="match status" value="1"/>
</dbReference>
<dbReference type="PROSITE" id="PS01091">
    <property type="entry name" value="TATD_3"/>
    <property type="match status" value="1"/>
</dbReference>
<dbReference type="OrthoDB" id="9810005at2"/>
<protein>
    <submittedName>
        <fullName evidence="4">TatD DNase family protein</fullName>
    </submittedName>
</protein>
<keyword evidence="1 3" id="KW-0479">Metal-binding</keyword>
<feature type="binding site" evidence="3">
    <location>
        <position position="153"/>
    </location>
    <ligand>
        <name>a divalent metal cation</name>
        <dbReference type="ChEBI" id="CHEBI:60240"/>
        <label>2</label>
    </ligand>
</feature>
<evidence type="ECO:0000313" key="4">
    <source>
        <dbReference type="EMBL" id="SDY98933.1"/>
    </source>
</evidence>
<organism evidence="4 5">
    <name type="scientific">Proteiniborus ethanoligenes</name>
    <dbReference type="NCBI Taxonomy" id="415015"/>
    <lineage>
        <taxon>Bacteria</taxon>
        <taxon>Bacillati</taxon>
        <taxon>Bacillota</taxon>
        <taxon>Clostridia</taxon>
        <taxon>Eubacteriales</taxon>
        <taxon>Proteiniborus</taxon>
    </lineage>
</organism>
<dbReference type="GO" id="GO:0005829">
    <property type="term" value="C:cytosol"/>
    <property type="evidence" value="ECO:0007669"/>
    <property type="project" value="TreeGrafter"/>
</dbReference>
<dbReference type="Gene3D" id="3.20.20.140">
    <property type="entry name" value="Metal-dependent hydrolases"/>
    <property type="match status" value="1"/>
</dbReference>
<dbReference type="PIRSF" id="PIRSF005902">
    <property type="entry name" value="DNase_TatD"/>
    <property type="match status" value="1"/>
</dbReference>
<dbReference type="Pfam" id="PF01026">
    <property type="entry name" value="TatD_DNase"/>
    <property type="match status" value="1"/>
</dbReference>
<dbReference type="GO" id="GO:0016788">
    <property type="term" value="F:hydrolase activity, acting on ester bonds"/>
    <property type="evidence" value="ECO:0007669"/>
    <property type="project" value="InterPro"/>
</dbReference>
<dbReference type="PANTHER" id="PTHR46124:SF2">
    <property type="entry name" value="D-AMINOACYL-TRNA DEACYLASE"/>
    <property type="match status" value="1"/>
</dbReference>
<dbReference type="InterPro" id="IPR018228">
    <property type="entry name" value="DNase_TatD-rel_CS"/>
</dbReference>
<reference evidence="4 5" key="1">
    <citation type="submission" date="2016-10" db="EMBL/GenBank/DDBJ databases">
        <authorList>
            <person name="de Groot N.N."/>
        </authorList>
    </citation>
    <scope>NUCLEOTIDE SEQUENCE [LARGE SCALE GENOMIC DNA]</scope>
    <source>
        <strain evidence="4 5">DSM 21650</strain>
    </source>
</reference>
<feature type="binding site" evidence="3">
    <location>
        <position position="92"/>
    </location>
    <ligand>
        <name>a divalent metal cation</name>
        <dbReference type="ChEBI" id="CHEBI:60240"/>
        <label>1</label>
    </ligand>
</feature>
<feature type="binding site" evidence="3">
    <location>
        <position position="6"/>
    </location>
    <ligand>
        <name>a divalent metal cation</name>
        <dbReference type="ChEBI" id="CHEBI:60240"/>
        <label>1</label>
    </ligand>
</feature>
<dbReference type="GO" id="GO:0004536">
    <property type="term" value="F:DNA nuclease activity"/>
    <property type="evidence" value="ECO:0007669"/>
    <property type="project" value="InterPro"/>
</dbReference>
<evidence type="ECO:0000256" key="1">
    <source>
        <dbReference type="ARBA" id="ARBA00022723"/>
    </source>
</evidence>
<evidence type="ECO:0000313" key="5">
    <source>
        <dbReference type="Proteomes" id="UP000198625"/>
    </source>
</evidence>
<dbReference type="InterPro" id="IPR032466">
    <property type="entry name" value="Metal_Hydrolase"/>
</dbReference>
<evidence type="ECO:0000256" key="3">
    <source>
        <dbReference type="PIRSR" id="PIRSR005902-1"/>
    </source>
</evidence>
<dbReference type="PROSITE" id="PS01137">
    <property type="entry name" value="TATD_1"/>
    <property type="match status" value="1"/>
</dbReference>
<dbReference type="InterPro" id="IPR015991">
    <property type="entry name" value="TatD/YcfH-like"/>
</dbReference>
<dbReference type="NCBIfam" id="TIGR00010">
    <property type="entry name" value="YchF/TatD family DNA exonuclease"/>
    <property type="match status" value="1"/>
</dbReference>
<name>A0A1H3PD98_9FIRM</name>
<feature type="binding site" evidence="3">
    <location>
        <position position="128"/>
    </location>
    <ligand>
        <name>a divalent metal cation</name>
        <dbReference type="ChEBI" id="CHEBI:60240"/>
        <label>2</label>
    </ligand>
</feature>
<dbReference type="SUPFAM" id="SSF51556">
    <property type="entry name" value="Metallo-dependent hydrolases"/>
    <property type="match status" value="1"/>
</dbReference>
<dbReference type="FunFam" id="3.20.20.140:FF:000005">
    <property type="entry name" value="TatD family hydrolase"/>
    <property type="match status" value="1"/>
</dbReference>
<dbReference type="GO" id="GO:0046872">
    <property type="term" value="F:metal ion binding"/>
    <property type="evidence" value="ECO:0007669"/>
    <property type="project" value="UniProtKB-KW"/>
</dbReference>
<sequence length="254" mass="28829">MLIDSHAHLDDKRFDKDRDKIIKDLKNHGVQIVINPGADVASSVKAVSMAKEYENIYAAVGVHPHDAKTMDNTTIQLLSSLANNEKVIAIGEIGLDYHYDNSPRDVQKEWFVEQIRLAKKLKLPIIIHEREASQDMYNILKQETDENLTGVLHCYSGSLEMAREYLKMGYYISFAGPITFNNARISKEVAKSIPLDRILIETDSPYLSPEPRRGRRNEPLNVRYVAAMIAELRGISFDEVARVTSANTKKLFQI</sequence>
<proteinExistence type="predicted"/>
<dbReference type="RefSeq" id="WP_091729207.1">
    <property type="nucleotide sequence ID" value="NZ_FNQE01000014.1"/>
</dbReference>
<feature type="binding site" evidence="3">
    <location>
        <position position="203"/>
    </location>
    <ligand>
        <name>a divalent metal cation</name>
        <dbReference type="ChEBI" id="CHEBI:60240"/>
        <label>1</label>
    </ligand>
</feature>
<dbReference type="STRING" id="415015.SAMN05660462_01448"/>
<gene>
    <name evidence="4" type="ORF">SAMN05660462_01448</name>
</gene>
<dbReference type="AlphaFoldDB" id="A0A1H3PD98"/>
<dbReference type="EMBL" id="FNQE01000014">
    <property type="protein sequence ID" value="SDY98933.1"/>
    <property type="molecule type" value="Genomic_DNA"/>
</dbReference>
<dbReference type="InterPro" id="IPR001130">
    <property type="entry name" value="TatD-like"/>
</dbReference>
<keyword evidence="5" id="KW-1185">Reference proteome</keyword>
<accession>A0A1H3PD98</accession>